<dbReference type="Proteomes" id="UP000320679">
    <property type="component" value="Unassembled WGS sequence"/>
</dbReference>
<dbReference type="SUPFAM" id="SSF49367">
    <property type="entry name" value="Superoxide reductase-like"/>
    <property type="match status" value="1"/>
</dbReference>
<name>A0A523V0F1_UNCAE</name>
<gene>
    <name evidence="7" type="ORF">E3J59_00875</name>
</gene>
<dbReference type="CDD" id="cd03172">
    <property type="entry name" value="SORL_classII"/>
    <property type="match status" value="1"/>
</dbReference>
<keyword evidence="4" id="KW-0249">Electron transport</keyword>
<dbReference type="InterPro" id="IPR036073">
    <property type="entry name" value="Desulfoferrodoxin_Fe-bd_dom_sf"/>
</dbReference>
<comment type="similarity">
    <text evidence="1">Belongs to the desulfoferrodoxin family.</text>
</comment>
<evidence type="ECO:0000313" key="7">
    <source>
        <dbReference type="EMBL" id="TET48256.1"/>
    </source>
</evidence>
<dbReference type="InterPro" id="IPR051233">
    <property type="entry name" value="Desulfoferrodoxin_SOR"/>
</dbReference>
<evidence type="ECO:0000313" key="8">
    <source>
        <dbReference type="Proteomes" id="UP000320679"/>
    </source>
</evidence>
<dbReference type="EMBL" id="SOJK01000039">
    <property type="protein sequence ID" value="TET48256.1"/>
    <property type="molecule type" value="Genomic_DNA"/>
</dbReference>
<evidence type="ECO:0000259" key="6">
    <source>
        <dbReference type="Pfam" id="PF01880"/>
    </source>
</evidence>
<dbReference type="GO" id="GO:0005506">
    <property type="term" value="F:iron ion binding"/>
    <property type="evidence" value="ECO:0007669"/>
    <property type="project" value="InterPro"/>
</dbReference>
<evidence type="ECO:0000256" key="4">
    <source>
        <dbReference type="ARBA" id="ARBA00022982"/>
    </source>
</evidence>
<sequence>MADFKDLFQSADWKQEKHVPVIEAPGRIKQGELFQITVSVGKEIPHPNTTQHHIRWITAYFLPRGEKFPYQIGKFEFTAHGESTQGPDTSTVYTHPEVTLSLRADKPGTVFASSCCNIHGLWQNSQEIETG</sequence>
<reference evidence="7 8" key="1">
    <citation type="submission" date="2019-03" db="EMBL/GenBank/DDBJ databases">
        <title>Metabolic potential of uncultured bacteria and archaea associated with petroleum seepage in deep-sea sediments.</title>
        <authorList>
            <person name="Dong X."/>
            <person name="Hubert C."/>
        </authorList>
    </citation>
    <scope>NUCLEOTIDE SEQUENCE [LARGE SCALE GENOMIC DNA]</scope>
    <source>
        <strain evidence="7">E29_bin78</strain>
    </source>
</reference>
<comment type="caution">
    <text evidence="7">The sequence shown here is derived from an EMBL/GenBank/DDBJ whole genome shotgun (WGS) entry which is preliminary data.</text>
</comment>
<accession>A0A523V0F1</accession>
<protein>
    <submittedName>
        <fullName evidence="7">Neelaredoxin</fullName>
    </submittedName>
</protein>
<dbReference type="Pfam" id="PF01880">
    <property type="entry name" value="Desulfoferrodox"/>
    <property type="match status" value="1"/>
</dbReference>
<dbReference type="Gene3D" id="2.60.40.730">
    <property type="entry name" value="SOR catalytic domain"/>
    <property type="match status" value="1"/>
</dbReference>
<dbReference type="GO" id="GO:0016491">
    <property type="term" value="F:oxidoreductase activity"/>
    <property type="evidence" value="ECO:0007669"/>
    <property type="project" value="InterPro"/>
</dbReference>
<evidence type="ECO:0000256" key="1">
    <source>
        <dbReference type="ARBA" id="ARBA00005941"/>
    </source>
</evidence>
<evidence type="ECO:0000256" key="2">
    <source>
        <dbReference type="ARBA" id="ARBA00022448"/>
    </source>
</evidence>
<dbReference type="PANTHER" id="PTHR36541">
    <property type="entry name" value="SUPEROXIDE REDUCTASE-RELATED"/>
    <property type="match status" value="1"/>
</dbReference>
<keyword evidence="2" id="KW-0813">Transport</keyword>
<evidence type="ECO:0000256" key="5">
    <source>
        <dbReference type="ARBA" id="ARBA00023004"/>
    </source>
</evidence>
<dbReference type="InterPro" id="IPR002742">
    <property type="entry name" value="Desulfoferrodoxin_Fe-bd_dom"/>
</dbReference>
<keyword evidence="5" id="KW-0408">Iron</keyword>
<organism evidence="7 8">
    <name type="scientific">Aerophobetes bacterium</name>
    <dbReference type="NCBI Taxonomy" id="2030807"/>
    <lineage>
        <taxon>Bacteria</taxon>
        <taxon>Candidatus Aerophobota</taxon>
    </lineage>
</organism>
<dbReference type="AlphaFoldDB" id="A0A523V0F1"/>
<keyword evidence="3" id="KW-0479">Metal-binding</keyword>
<dbReference type="NCBIfam" id="TIGR00332">
    <property type="entry name" value="neela_ferrous"/>
    <property type="match status" value="1"/>
</dbReference>
<dbReference type="PANTHER" id="PTHR36541:SF1">
    <property type="entry name" value="SUPEROXIDE REDUCTASE-RELATED"/>
    <property type="match status" value="1"/>
</dbReference>
<feature type="domain" description="Desulfoferrodoxin ferrous iron-binding" evidence="6">
    <location>
        <begin position="11"/>
        <end position="124"/>
    </location>
</feature>
<evidence type="ECO:0000256" key="3">
    <source>
        <dbReference type="ARBA" id="ARBA00022723"/>
    </source>
</evidence>
<proteinExistence type="inferred from homology"/>